<dbReference type="AlphaFoldDB" id="A0ABC8U819"/>
<organism evidence="2 3">
    <name type="scientific">Ilex paraguariensis</name>
    <name type="common">yerba mate</name>
    <dbReference type="NCBI Taxonomy" id="185542"/>
    <lineage>
        <taxon>Eukaryota</taxon>
        <taxon>Viridiplantae</taxon>
        <taxon>Streptophyta</taxon>
        <taxon>Embryophyta</taxon>
        <taxon>Tracheophyta</taxon>
        <taxon>Spermatophyta</taxon>
        <taxon>Magnoliopsida</taxon>
        <taxon>eudicotyledons</taxon>
        <taxon>Gunneridae</taxon>
        <taxon>Pentapetalae</taxon>
        <taxon>asterids</taxon>
        <taxon>campanulids</taxon>
        <taxon>Aquifoliales</taxon>
        <taxon>Aquifoliaceae</taxon>
        <taxon>Ilex</taxon>
    </lineage>
</organism>
<name>A0ABC8U819_9AQUA</name>
<reference evidence="2 3" key="1">
    <citation type="submission" date="2024-02" db="EMBL/GenBank/DDBJ databases">
        <authorList>
            <person name="Vignale AGUSTIN F."/>
            <person name="Sosa J E."/>
            <person name="Modenutti C."/>
        </authorList>
    </citation>
    <scope>NUCLEOTIDE SEQUENCE [LARGE SCALE GENOMIC DNA]</scope>
</reference>
<evidence type="ECO:0000313" key="3">
    <source>
        <dbReference type="Proteomes" id="UP001642360"/>
    </source>
</evidence>
<dbReference type="EMBL" id="CAUOFW020007112">
    <property type="protein sequence ID" value="CAK9177641.1"/>
    <property type="molecule type" value="Genomic_DNA"/>
</dbReference>
<gene>
    <name evidence="2" type="ORF">ILEXP_LOCUS47561</name>
</gene>
<protein>
    <submittedName>
        <fullName evidence="2">Uncharacterized protein</fullName>
    </submittedName>
</protein>
<dbReference type="Proteomes" id="UP001642360">
    <property type="component" value="Unassembled WGS sequence"/>
</dbReference>
<feature type="non-terminal residue" evidence="2">
    <location>
        <position position="1"/>
    </location>
</feature>
<evidence type="ECO:0000256" key="1">
    <source>
        <dbReference type="SAM" id="MobiDB-lite"/>
    </source>
</evidence>
<sequence>FGGHRGEQQMIGGYGVRTRVLIGVNDYGKQQNQNTVTNLTGRKEMRAKTLRSKRERGVEECFR</sequence>
<accession>A0ABC8U819</accession>
<feature type="region of interest" description="Disordered" evidence="1">
    <location>
        <begin position="44"/>
        <end position="63"/>
    </location>
</feature>
<evidence type="ECO:0000313" key="2">
    <source>
        <dbReference type="EMBL" id="CAK9177641.1"/>
    </source>
</evidence>
<comment type="caution">
    <text evidence="2">The sequence shown here is derived from an EMBL/GenBank/DDBJ whole genome shotgun (WGS) entry which is preliminary data.</text>
</comment>
<proteinExistence type="predicted"/>
<keyword evidence="3" id="KW-1185">Reference proteome</keyword>